<keyword evidence="6 9" id="KW-0969">Cilium</keyword>
<evidence type="ECO:0000256" key="1">
    <source>
        <dbReference type="ARBA" id="ARBA00004138"/>
    </source>
</evidence>
<dbReference type="SMART" id="SM00028">
    <property type="entry name" value="TPR"/>
    <property type="match status" value="2"/>
</dbReference>
<dbReference type="PANTHER" id="PTHR20931">
    <property type="entry name" value="TETRATRICOPEPTIDE REPEAT PROTEIN 30"/>
    <property type="match status" value="1"/>
</dbReference>
<dbReference type="PANTHER" id="PTHR20931:SF0">
    <property type="entry name" value="TETRATRICOPEPTIDE REPEAT PROTEIN 30"/>
    <property type="match status" value="1"/>
</dbReference>
<evidence type="ECO:0000256" key="2">
    <source>
        <dbReference type="ARBA" id="ARBA00009522"/>
    </source>
</evidence>
<dbReference type="GO" id="GO:0005879">
    <property type="term" value="C:axonemal microtubule"/>
    <property type="evidence" value="ECO:0007669"/>
    <property type="project" value="UniProtKB-UniRule"/>
</dbReference>
<dbReference type="AlphaFoldDB" id="A0A915LKC0"/>
<sequence length="574" mass="65887">MAFMPIKDGEFTSTIYGMIRDNKFTDAMRVLQYEVQRNPESRAALSLLGYCYYYIQDYIMAAECYEKLSELYPQHTDYRLYHAQALYNAYMFPEAVSVLALINDPKMEKKVVKLDAAIKYREEDLQNARILVEQFDSDDPDIEEGKPAEALKRFMVATEQQNVDDTSGYQNHLTYSIALCHYQMRNFPQALSMISEIIDRAVKDHPELGIGMAAEEANGGAQLRSVGNTFQLNESAVIEACNLKFAIEYQMKNVDAAAEALLDMPARAEEELDPVTLHNQALIGVETNLADSFSKLQYLLGHNPFPPETFANLLLLYCKYEYYDLAADVLAENAHLTYKMLSQYQFDYLDALITLQSSESDAYTKFDSLSNSKLVELRKRHQHLQEIRENDGGITSKTNIDVRSLQQAIDSVEQTMEEFLPSLLSQAKLLWDKSQWSLIEKLFRRSAEFCSGNDIWKLNLAHVLFMQEKFKEARFGISRIVRALEPCERKLGVDTWFYSKRCLTSMMENIAKCVIVIRDDVLIECLQFLEACEAHGHEIPTEANLFAVRPGEIVRMVSHEARLLRALLLQLMDY</sequence>
<proteinExistence type="inferred from homology"/>
<comment type="subcellular location">
    <subcellularLocation>
        <location evidence="1 9">Cell projection</location>
        <location evidence="1 9">Cilium</location>
    </subcellularLocation>
</comment>
<comment type="function">
    <text evidence="9">Required for polyglutamylation of axonemal tubulin. Plays a role in anterograde intraflagellar transport (IFT), the process by which cilia precursors are transported from the base of the cilium to the site of their incorporation at the tip.</text>
</comment>
<dbReference type="WBParaSite" id="scaffold13619_cov251.g16973">
    <property type="protein sequence ID" value="scaffold13619_cov251.g16973"/>
    <property type="gene ID" value="scaffold13619_cov251.g16973"/>
</dbReference>
<keyword evidence="5 8" id="KW-0802">TPR repeat</keyword>
<keyword evidence="4 9" id="KW-0970">Cilium biogenesis/degradation</keyword>
<evidence type="ECO:0000313" key="11">
    <source>
        <dbReference type="WBParaSite" id="scaffold13619_cov251.g16973"/>
    </source>
</evidence>
<evidence type="ECO:0000256" key="9">
    <source>
        <dbReference type="RuleBase" id="RU367070"/>
    </source>
</evidence>
<dbReference type="Proteomes" id="UP000887561">
    <property type="component" value="Unplaced"/>
</dbReference>
<dbReference type="InterPro" id="IPR019734">
    <property type="entry name" value="TPR_rpt"/>
</dbReference>
<protein>
    <recommendedName>
        <fullName evidence="9">Tetratricopeptide repeat protein 30</fullName>
    </recommendedName>
</protein>
<evidence type="ECO:0000256" key="8">
    <source>
        <dbReference type="PROSITE-ProRule" id="PRU00339"/>
    </source>
</evidence>
<keyword evidence="7 9" id="KW-0966">Cell projection</keyword>
<dbReference type="SUPFAM" id="SSF48452">
    <property type="entry name" value="TPR-like"/>
    <property type="match status" value="2"/>
</dbReference>
<accession>A0A915LKC0</accession>
<evidence type="ECO:0000256" key="3">
    <source>
        <dbReference type="ARBA" id="ARBA00022737"/>
    </source>
</evidence>
<evidence type="ECO:0000313" key="10">
    <source>
        <dbReference type="Proteomes" id="UP000887561"/>
    </source>
</evidence>
<keyword evidence="10" id="KW-1185">Reference proteome</keyword>
<feature type="repeat" description="TPR" evidence="8">
    <location>
        <begin position="42"/>
        <end position="75"/>
    </location>
</feature>
<evidence type="ECO:0000256" key="4">
    <source>
        <dbReference type="ARBA" id="ARBA00022794"/>
    </source>
</evidence>
<evidence type="ECO:0000256" key="5">
    <source>
        <dbReference type="ARBA" id="ARBA00022803"/>
    </source>
</evidence>
<organism evidence="10 11">
    <name type="scientific">Meloidogyne javanica</name>
    <name type="common">Root-knot nematode worm</name>
    <dbReference type="NCBI Taxonomy" id="6303"/>
    <lineage>
        <taxon>Eukaryota</taxon>
        <taxon>Metazoa</taxon>
        <taxon>Ecdysozoa</taxon>
        <taxon>Nematoda</taxon>
        <taxon>Chromadorea</taxon>
        <taxon>Rhabditida</taxon>
        <taxon>Tylenchina</taxon>
        <taxon>Tylenchomorpha</taxon>
        <taxon>Tylenchoidea</taxon>
        <taxon>Meloidogynidae</taxon>
        <taxon>Meloidogyninae</taxon>
        <taxon>Meloidogyne</taxon>
        <taxon>Meloidogyne incognita group</taxon>
    </lineage>
</organism>
<evidence type="ECO:0000256" key="6">
    <source>
        <dbReference type="ARBA" id="ARBA00023069"/>
    </source>
</evidence>
<dbReference type="PROSITE" id="PS50005">
    <property type="entry name" value="TPR"/>
    <property type="match status" value="1"/>
</dbReference>
<comment type="similarity">
    <text evidence="2 9">Belongs to the TTC30/dfy-1/fleer family.</text>
</comment>
<evidence type="ECO:0000256" key="7">
    <source>
        <dbReference type="ARBA" id="ARBA00023273"/>
    </source>
</evidence>
<keyword evidence="3" id="KW-0677">Repeat</keyword>
<reference evidence="11" key="1">
    <citation type="submission" date="2022-11" db="UniProtKB">
        <authorList>
            <consortium name="WormBaseParasite"/>
        </authorList>
    </citation>
    <scope>IDENTIFICATION</scope>
</reference>
<dbReference type="InterPro" id="IPR039941">
    <property type="entry name" value="TT30"/>
</dbReference>
<name>A0A915LKC0_MELJA</name>
<dbReference type="GO" id="GO:0030992">
    <property type="term" value="C:intraciliary transport particle B"/>
    <property type="evidence" value="ECO:0007669"/>
    <property type="project" value="TreeGrafter"/>
</dbReference>
<dbReference type="GO" id="GO:0120170">
    <property type="term" value="F:intraciliary transport particle B binding"/>
    <property type="evidence" value="ECO:0007669"/>
    <property type="project" value="TreeGrafter"/>
</dbReference>
<dbReference type="GO" id="GO:0042073">
    <property type="term" value="P:intraciliary transport"/>
    <property type="evidence" value="ECO:0007669"/>
    <property type="project" value="UniProtKB-UniRule"/>
</dbReference>
<dbReference type="Gene3D" id="1.25.40.10">
    <property type="entry name" value="Tetratricopeptide repeat domain"/>
    <property type="match status" value="1"/>
</dbReference>
<dbReference type="InterPro" id="IPR011990">
    <property type="entry name" value="TPR-like_helical_dom_sf"/>
</dbReference>